<evidence type="ECO:0000256" key="5">
    <source>
        <dbReference type="ARBA" id="ARBA00023136"/>
    </source>
</evidence>
<evidence type="ECO:0000313" key="8">
    <source>
        <dbReference type="Proteomes" id="UP000520814"/>
    </source>
</evidence>
<feature type="transmembrane region" description="Helical" evidence="6">
    <location>
        <begin position="234"/>
        <end position="250"/>
    </location>
</feature>
<evidence type="ECO:0000313" key="7">
    <source>
        <dbReference type="EMBL" id="MBB6049430.1"/>
    </source>
</evidence>
<sequence>MENLTNFSWVTSPGAWIGLLTLIALEIVLGIDNIVFISILSGKLPPEQQAQGRKTGMTLAVIPRIVLLLFIPLVLSMKAALFHLPFKDPHTGAPGIGISLQDLVLIIGGIFLLGKAAHELHSKLEGDDHIEENPEERKSGSGKFAAVMVQIMLLNIVFSLDSIVTAIGMIPPSQVTVMILAVLVSTGIMALTVNPVSRFVEKHPGVKILALSFLLLIGFNLVIEGFHFEIPQGYVYFSMGFSVFVQVLNIRANSDKKNKAVELIEPKL</sequence>
<dbReference type="EMBL" id="JACHGW010000001">
    <property type="protein sequence ID" value="MBB6049430.1"/>
    <property type="molecule type" value="Genomic_DNA"/>
</dbReference>
<organism evidence="7 8">
    <name type="scientific">Armatimonas rosea</name>
    <dbReference type="NCBI Taxonomy" id="685828"/>
    <lineage>
        <taxon>Bacteria</taxon>
        <taxon>Bacillati</taxon>
        <taxon>Armatimonadota</taxon>
        <taxon>Armatimonadia</taxon>
        <taxon>Armatimonadales</taxon>
        <taxon>Armatimonadaceae</taxon>
        <taxon>Armatimonas</taxon>
    </lineage>
</organism>
<protein>
    <submittedName>
        <fullName evidence="7">Putative tellurium resistance membrane protein TerC</fullName>
    </submittedName>
</protein>
<feature type="transmembrane region" description="Helical" evidence="6">
    <location>
        <begin position="61"/>
        <end position="84"/>
    </location>
</feature>
<feature type="transmembrane region" description="Helical" evidence="6">
    <location>
        <begin position="208"/>
        <end position="228"/>
    </location>
</feature>
<keyword evidence="5 6" id="KW-0472">Membrane</keyword>
<keyword evidence="4 6" id="KW-1133">Transmembrane helix</keyword>
<gene>
    <name evidence="7" type="ORF">HNQ39_001192</name>
</gene>
<dbReference type="PANTHER" id="PTHR30238:SF4">
    <property type="entry name" value="SLL1022 PROTEIN"/>
    <property type="match status" value="1"/>
</dbReference>
<feature type="transmembrane region" description="Helical" evidence="6">
    <location>
        <begin position="176"/>
        <end position="196"/>
    </location>
</feature>
<feature type="transmembrane region" description="Helical" evidence="6">
    <location>
        <begin position="144"/>
        <end position="170"/>
    </location>
</feature>
<evidence type="ECO:0000256" key="4">
    <source>
        <dbReference type="ARBA" id="ARBA00022989"/>
    </source>
</evidence>
<comment type="subcellular location">
    <subcellularLocation>
        <location evidence="1">Membrane</location>
        <topology evidence="1">Multi-pass membrane protein</topology>
    </subcellularLocation>
</comment>
<proteinExistence type="inferred from homology"/>
<comment type="caution">
    <text evidence="7">The sequence shown here is derived from an EMBL/GenBank/DDBJ whole genome shotgun (WGS) entry which is preliminary data.</text>
</comment>
<name>A0A7W9SMM4_ARMRO</name>
<dbReference type="GO" id="GO:0016020">
    <property type="term" value="C:membrane"/>
    <property type="evidence" value="ECO:0007669"/>
    <property type="project" value="UniProtKB-SubCell"/>
</dbReference>
<accession>A0A7W9SMM4</accession>
<dbReference type="AlphaFoldDB" id="A0A7W9SMM4"/>
<keyword evidence="8" id="KW-1185">Reference proteome</keyword>
<reference evidence="7 8" key="1">
    <citation type="submission" date="2020-08" db="EMBL/GenBank/DDBJ databases">
        <title>Genomic Encyclopedia of Type Strains, Phase IV (KMG-IV): sequencing the most valuable type-strain genomes for metagenomic binning, comparative biology and taxonomic classification.</title>
        <authorList>
            <person name="Goeker M."/>
        </authorList>
    </citation>
    <scope>NUCLEOTIDE SEQUENCE [LARGE SCALE GENOMIC DNA]</scope>
    <source>
        <strain evidence="7 8">DSM 23562</strain>
    </source>
</reference>
<dbReference type="Pfam" id="PF03741">
    <property type="entry name" value="TerC"/>
    <property type="match status" value="1"/>
</dbReference>
<evidence type="ECO:0000256" key="3">
    <source>
        <dbReference type="ARBA" id="ARBA00022692"/>
    </source>
</evidence>
<evidence type="ECO:0000256" key="1">
    <source>
        <dbReference type="ARBA" id="ARBA00004141"/>
    </source>
</evidence>
<dbReference type="PANTHER" id="PTHR30238">
    <property type="entry name" value="MEMBRANE BOUND PREDICTED REDOX MODULATOR"/>
    <property type="match status" value="1"/>
</dbReference>
<feature type="transmembrane region" description="Helical" evidence="6">
    <location>
        <begin position="15"/>
        <end position="40"/>
    </location>
</feature>
<dbReference type="Proteomes" id="UP000520814">
    <property type="component" value="Unassembled WGS sequence"/>
</dbReference>
<evidence type="ECO:0000256" key="2">
    <source>
        <dbReference type="ARBA" id="ARBA00007511"/>
    </source>
</evidence>
<feature type="transmembrane region" description="Helical" evidence="6">
    <location>
        <begin position="96"/>
        <end position="114"/>
    </location>
</feature>
<dbReference type="RefSeq" id="WP_221289826.1">
    <property type="nucleotide sequence ID" value="NZ_JACHGW010000001.1"/>
</dbReference>
<evidence type="ECO:0000256" key="6">
    <source>
        <dbReference type="SAM" id="Phobius"/>
    </source>
</evidence>
<comment type="similarity">
    <text evidence="2">Belongs to the TerC family.</text>
</comment>
<keyword evidence="3 6" id="KW-0812">Transmembrane</keyword>
<dbReference type="InterPro" id="IPR005496">
    <property type="entry name" value="Integral_membrane_TerC"/>
</dbReference>